<dbReference type="HAMAP" id="MF_01420">
    <property type="entry name" value="HTH_type_WhiA"/>
    <property type="match status" value="1"/>
</dbReference>
<evidence type="ECO:0000256" key="3">
    <source>
        <dbReference type="ARBA" id="ARBA00023306"/>
    </source>
</evidence>
<dbReference type="Pfam" id="PF14527">
    <property type="entry name" value="LAGLIDADG_WhiA"/>
    <property type="match status" value="1"/>
</dbReference>
<dbReference type="InterPro" id="IPR004042">
    <property type="entry name" value="Intein_endonuc_central"/>
</dbReference>
<dbReference type="HOGENOM" id="CLU_053282_0_0_9"/>
<dbReference type="OrthoDB" id="401278at2"/>
<dbReference type="EMBL" id="CP002048">
    <property type="protein sequence ID" value="ADI02609.1"/>
    <property type="molecule type" value="Genomic_DNA"/>
</dbReference>
<evidence type="ECO:0000256" key="4">
    <source>
        <dbReference type="HAMAP-Rule" id="MF_01420"/>
    </source>
</evidence>
<evidence type="ECO:0000256" key="1">
    <source>
        <dbReference type="ARBA" id="ARBA00022618"/>
    </source>
</evidence>
<reference evidence="6 7" key="2">
    <citation type="journal article" date="2010" name="Stand. Genomic Sci.">
        <title>Complete genome sequence of Syntrophothermus lipocalidus type strain (TGB-C1).</title>
        <authorList>
            <person name="Djao O.D."/>
            <person name="Zhang X."/>
            <person name="Lucas S."/>
            <person name="Lapidus A."/>
            <person name="Del Rio T.G."/>
            <person name="Nolan M."/>
            <person name="Tice H."/>
            <person name="Cheng J.F."/>
            <person name="Han C."/>
            <person name="Tapia R."/>
            <person name="Goodwin L."/>
            <person name="Pitluck S."/>
            <person name="Liolios K."/>
            <person name="Ivanova N."/>
            <person name="Mavromatis K."/>
            <person name="Mikhailova N."/>
            <person name="Ovchinnikova G."/>
            <person name="Pati A."/>
            <person name="Brambilla E."/>
            <person name="Chen A."/>
            <person name="Palaniappan K."/>
            <person name="Land M."/>
            <person name="Hauser L."/>
            <person name="Chang Y.J."/>
            <person name="Jeffries C.D."/>
            <person name="Rohde M."/>
            <person name="Sikorski J."/>
            <person name="Spring S."/>
            <person name="Goker M."/>
            <person name="Detter J.C."/>
            <person name="Woyke T."/>
            <person name="Bristow J."/>
            <person name="Eisen J.A."/>
            <person name="Markowitz V."/>
            <person name="Hugenholtz P."/>
            <person name="Kyrpides N.C."/>
            <person name="Klenk H.P."/>
        </authorList>
    </citation>
    <scope>NUCLEOTIDE SEQUENCE [LARGE SCALE GENOMIC DNA]</scope>
    <source>
        <strain evidence="7">DSM 12680 / TGB-C1</strain>
    </source>
</reference>
<dbReference type="AlphaFoldDB" id="D7CPH4"/>
<keyword evidence="7" id="KW-1185">Reference proteome</keyword>
<dbReference type="GO" id="GO:0004519">
    <property type="term" value="F:endonuclease activity"/>
    <property type="evidence" value="ECO:0007669"/>
    <property type="project" value="InterPro"/>
</dbReference>
<dbReference type="InterPro" id="IPR023054">
    <property type="entry name" value="Sporulation_regulator_WhiA_C"/>
</dbReference>
<dbReference type="GO" id="GO:0003677">
    <property type="term" value="F:DNA binding"/>
    <property type="evidence" value="ECO:0007669"/>
    <property type="project" value="UniProtKB-UniRule"/>
</dbReference>
<dbReference type="GO" id="GO:0051301">
    <property type="term" value="P:cell division"/>
    <property type="evidence" value="ECO:0007669"/>
    <property type="project" value="UniProtKB-UniRule"/>
</dbReference>
<dbReference type="RefSeq" id="WP_013176011.1">
    <property type="nucleotide sequence ID" value="NC_014220.1"/>
</dbReference>
<dbReference type="eggNOG" id="COG1481">
    <property type="taxonomic scope" value="Bacteria"/>
</dbReference>
<dbReference type="NCBIfam" id="TIGR00647">
    <property type="entry name" value="DNA_bind_WhiA"/>
    <property type="match status" value="1"/>
</dbReference>
<name>D7CPH4_SYNLT</name>
<dbReference type="Pfam" id="PF02650">
    <property type="entry name" value="HTH_WhiA"/>
    <property type="match status" value="1"/>
</dbReference>
<protein>
    <recommendedName>
        <fullName evidence="4">Probable cell division protein WhiA</fullName>
    </recommendedName>
</protein>
<dbReference type="KEGG" id="slp:Slip_1855"/>
<dbReference type="Proteomes" id="UP000000378">
    <property type="component" value="Chromosome"/>
</dbReference>
<proteinExistence type="inferred from homology"/>
<dbReference type="SUPFAM" id="SSF55608">
    <property type="entry name" value="Homing endonucleases"/>
    <property type="match status" value="1"/>
</dbReference>
<dbReference type="Pfam" id="PF10298">
    <property type="entry name" value="WhiA_N"/>
    <property type="match status" value="1"/>
</dbReference>
<dbReference type="PANTHER" id="PTHR37307">
    <property type="entry name" value="CELL DIVISION PROTEIN WHIA-RELATED"/>
    <property type="match status" value="1"/>
</dbReference>
<keyword evidence="1 4" id="KW-0132">Cell division</keyword>
<reference evidence="7" key="1">
    <citation type="journal article" date="2010" name="Stand. Genomic Sci.">
        <title>Complete genome sequence of Syntrophothermus lipocalidus type strain (TGB-C1T).</title>
        <authorList>
            <consortium name="US DOE Joint Genome Institute (JGI-PGF)"/>
            <person name="Djao O."/>
            <person name="Zhang X."/>
            <person name="Lucas S."/>
            <person name="Lapidus A."/>
            <person name="Glavina Del Rio T."/>
            <person name="Nolan M."/>
            <person name="Tice H."/>
            <person name="Cheng J."/>
            <person name="Han C."/>
            <person name="Tapia R."/>
            <person name="Goodwin L."/>
            <person name="Pitluck S."/>
            <person name="Liolios K."/>
            <person name="Ivanova N."/>
            <person name="Mavromatis K."/>
            <person name="Mikhailova N."/>
            <person name="Ovchinnikova G."/>
            <person name="Pati A."/>
            <person name="Brambilla E."/>
            <person name="Chen A."/>
            <person name="Palaniappan K."/>
            <person name="Land M."/>
            <person name="Hauser L."/>
            <person name="Chang Y."/>
            <person name="Jeffries C."/>
            <person name="Rohde M."/>
            <person name="Sikorski J."/>
            <person name="Spring S."/>
            <person name="Goker M."/>
            <person name="Detter J."/>
            <person name="Woyke T."/>
            <person name="Bristow J."/>
            <person name="Eisen J."/>
            <person name="Markowitz V."/>
            <person name="Hugenholtz P."/>
            <person name="Kyrpides N."/>
            <person name="Klenk H."/>
        </authorList>
    </citation>
    <scope>NUCLEOTIDE SEQUENCE [LARGE SCALE GENOMIC DNA]</scope>
    <source>
        <strain evidence="7">DSM 12680 / TGB-C1</strain>
    </source>
</reference>
<evidence type="ECO:0000259" key="5">
    <source>
        <dbReference type="PROSITE" id="PS50819"/>
    </source>
</evidence>
<evidence type="ECO:0000256" key="2">
    <source>
        <dbReference type="ARBA" id="ARBA00023125"/>
    </source>
</evidence>
<keyword evidence="2 4" id="KW-0238">DNA-binding</keyword>
<dbReference type="STRING" id="643648.Slip_1855"/>
<dbReference type="PROSITE" id="PS50819">
    <property type="entry name" value="INTEIN_ENDONUCLEASE"/>
    <property type="match status" value="1"/>
</dbReference>
<dbReference type="GO" id="GO:0043937">
    <property type="term" value="P:regulation of sporulation"/>
    <property type="evidence" value="ECO:0007669"/>
    <property type="project" value="InterPro"/>
</dbReference>
<evidence type="ECO:0000313" key="7">
    <source>
        <dbReference type="Proteomes" id="UP000000378"/>
    </source>
</evidence>
<feature type="domain" description="DOD-type homing endonuclease" evidence="5">
    <location>
        <begin position="104"/>
        <end position="174"/>
    </location>
</feature>
<dbReference type="Gene3D" id="3.10.28.10">
    <property type="entry name" value="Homing endonucleases"/>
    <property type="match status" value="1"/>
</dbReference>
<comment type="function">
    <text evidence="4">Involved in cell division and chromosome segregation.</text>
</comment>
<accession>D7CPH4</accession>
<evidence type="ECO:0000313" key="6">
    <source>
        <dbReference type="EMBL" id="ADI02609.1"/>
    </source>
</evidence>
<dbReference type="InterPro" id="IPR039518">
    <property type="entry name" value="WhiA_LAGLIDADG_dom"/>
</dbReference>
<sequence>MSFSNETKNELARIIPEKECCQRAELSGLLNIGGTFTWDDSQNEMVWELSTENAATARKVFKLAKALLAVPVEVTILNKRQLKKNKVFIVRARQERDEMFLMQELGLFNGQGRRVERVPESLVHRRCCKRCYLRGAFLARGSVNKPEGEYHLEITCPSLVTAQDVAKLLEKLGIAARVSERKSGIVLYIKESESIVDFLRVAGASTALLDFENVRIVKSVRNQVNRLVNCETANLEKTVAASWRQTETITRLIEKVGLEGIPESIRDVAILRLKNPDLSLKELGGMMEPPLSKSGIAYRMRRLEAMARRILGDTI</sequence>
<gene>
    <name evidence="4" type="primary">whiA</name>
    <name evidence="6" type="ordered locus">Slip_1855</name>
</gene>
<dbReference type="PANTHER" id="PTHR37307:SF1">
    <property type="entry name" value="CELL DIVISION PROTEIN WHIA-RELATED"/>
    <property type="match status" value="1"/>
</dbReference>
<dbReference type="InterPro" id="IPR003802">
    <property type="entry name" value="Sporulation_regulator_WhiA"/>
</dbReference>
<dbReference type="InterPro" id="IPR018478">
    <property type="entry name" value="Sporu_reg_WhiA_N_dom"/>
</dbReference>
<comment type="similarity">
    <text evidence="4">Belongs to the WhiA family.</text>
</comment>
<keyword evidence="3 4" id="KW-0131">Cell cycle</keyword>
<dbReference type="InterPro" id="IPR027434">
    <property type="entry name" value="Homing_endonucl"/>
</dbReference>
<organism evidence="6 7">
    <name type="scientific">Syntrophothermus lipocalidus (strain DSM 12680 / TGB-C1)</name>
    <dbReference type="NCBI Taxonomy" id="643648"/>
    <lineage>
        <taxon>Bacteria</taxon>
        <taxon>Bacillati</taxon>
        <taxon>Bacillota</taxon>
        <taxon>Clostridia</taxon>
        <taxon>Eubacteriales</taxon>
        <taxon>Syntrophomonadaceae</taxon>
        <taxon>Syntrophothermus</taxon>
    </lineage>
</organism>